<keyword evidence="1" id="KW-0597">Phosphoprotein</keyword>
<proteinExistence type="predicted"/>
<gene>
    <name evidence="4" type="ORF">JNB62_14450</name>
</gene>
<evidence type="ECO:0000256" key="2">
    <source>
        <dbReference type="SAM" id="MobiDB-lite"/>
    </source>
</evidence>
<dbReference type="Proteomes" id="UP001196843">
    <property type="component" value="Unassembled WGS sequence"/>
</dbReference>
<protein>
    <submittedName>
        <fullName evidence="4">FHA domain-containing protein</fullName>
    </submittedName>
</protein>
<dbReference type="InterPro" id="IPR008984">
    <property type="entry name" value="SMAD_FHA_dom_sf"/>
</dbReference>
<reference evidence="4 5" key="1">
    <citation type="journal article" date="2021" name="MBio">
        <title>Poor Competitiveness of Bradyrhizobium in Pigeon Pea Root Colonization in Indian Soils.</title>
        <authorList>
            <person name="Chalasani D."/>
            <person name="Basu A."/>
            <person name="Pullabhotla S.V.S.R.N."/>
            <person name="Jorrin B."/>
            <person name="Neal A.L."/>
            <person name="Poole P.S."/>
            <person name="Podile A.R."/>
            <person name="Tkacz A."/>
        </authorList>
    </citation>
    <scope>NUCLEOTIDE SEQUENCE [LARGE SCALE GENOMIC DNA]</scope>
    <source>
        <strain evidence="4 5">HU14</strain>
    </source>
</reference>
<dbReference type="InterPro" id="IPR000253">
    <property type="entry name" value="FHA_dom"/>
</dbReference>
<organism evidence="4 5">
    <name type="scientific">Microbacterium jejuense</name>
    <dbReference type="NCBI Taxonomy" id="1263637"/>
    <lineage>
        <taxon>Bacteria</taxon>
        <taxon>Bacillati</taxon>
        <taxon>Actinomycetota</taxon>
        <taxon>Actinomycetes</taxon>
        <taxon>Micrococcales</taxon>
        <taxon>Microbacteriaceae</taxon>
        <taxon>Microbacterium</taxon>
    </lineage>
</organism>
<feature type="region of interest" description="Disordered" evidence="2">
    <location>
        <begin position="159"/>
        <end position="215"/>
    </location>
</feature>
<dbReference type="Gene3D" id="2.60.200.20">
    <property type="match status" value="1"/>
</dbReference>
<evidence type="ECO:0000259" key="3">
    <source>
        <dbReference type="PROSITE" id="PS50006"/>
    </source>
</evidence>
<name>A0ABS7HR47_9MICO</name>
<accession>A0ABS7HR47</accession>
<evidence type="ECO:0000313" key="5">
    <source>
        <dbReference type="Proteomes" id="UP001196843"/>
    </source>
</evidence>
<sequence>MPMLYAPGSTPVAVTPRGFAVFEHGASAALLARVRSVVADGRGLGGVIESLTGAYGASLTAIPSFAVALAEGDAVRIAVRGDFALDIDADVPERVSGTGVTTWTERVVRGVRRVTLQSGPGDGAEPAELPVADGVVLASTIVWDAAAAGAAPVAAAPAAAAESPAPRGDRAAARVPSAERGDSPADAPPQAPAQEAEAQPAPVAPPRPAPVPSVVSMPAVQDAPRLADIPGMIDSSTVQSVAGDETLLPEDSELSQSRPETLAEAPGGDDQPWAATVIRPVGAAPAPAAAAPGDHDGATISLAQARALRAGRAAAADPAPSSTTPPLAPPRPPAPGRIRVSTGQVVLLDRTVVIGRRPRSTRVSGTDLPHLVAVDSPQQDISRSHVELRVEGESIVATDLRTTNGTTLLRPGSDPVRLHPGEATVVIPGDVLDLGDGITVAIEGLT</sequence>
<dbReference type="CDD" id="cd00060">
    <property type="entry name" value="FHA"/>
    <property type="match status" value="1"/>
</dbReference>
<evidence type="ECO:0000313" key="4">
    <source>
        <dbReference type="EMBL" id="MBW9094890.1"/>
    </source>
</evidence>
<evidence type="ECO:0000256" key="1">
    <source>
        <dbReference type="ARBA" id="ARBA00022553"/>
    </source>
</evidence>
<feature type="compositionally biased region" description="Basic and acidic residues" evidence="2">
    <location>
        <begin position="167"/>
        <end position="183"/>
    </location>
</feature>
<dbReference type="EMBL" id="JAEUAW010000012">
    <property type="protein sequence ID" value="MBW9094890.1"/>
    <property type="molecule type" value="Genomic_DNA"/>
</dbReference>
<dbReference type="Pfam" id="PF00498">
    <property type="entry name" value="FHA"/>
    <property type="match status" value="1"/>
</dbReference>
<keyword evidence="5" id="KW-1185">Reference proteome</keyword>
<feature type="compositionally biased region" description="Low complexity" evidence="2">
    <location>
        <begin position="309"/>
        <end position="325"/>
    </location>
</feature>
<comment type="caution">
    <text evidence="4">The sequence shown here is derived from an EMBL/GenBank/DDBJ whole genome shotgun (WGS) entry which is preliminary data.</text>
</comment>
<dbReference type="RefSeq" id="WP_220301601.1">
    <property type="nucleotide sequence ID" value="NZ_JAEUAW010000012.1"/>
</dbReference>
<feature type="compositionally biased region" description="Pro residues" evidence="2">
    <location>
        <begin position="326"/>
        <end position="335"/>
    </location>
</feature>
<dbReference type="PROSITE" id="PS50006">
    <property type="entry name" value="FHA_DOMAIN"/>
    <property type="match status" value="1"/>
</dbReference>
<feature type="region of interest" description="Disordered" evidence="2">
    <location>
        <begin position="309"/>
        <end position="338"/>
    </location>
</feature>
<feature type="compositionally biased region" description="Low complexity" evidence="2">
    <location>
        <begin position="192"/>
        <end position="201"/>
    </location>
</feature>
<feature type="domain" description="FHA" evidence="3">
    <location>
        <begin position="352"/>
        <end position="408"/>
    </location>
</feature>
<feature type="compositionally biased region" description="Pro residues" evidence="2">
    <location>
        <begin position="202"/>
        <end position="211"/>
    </location>
</feature>
<feature type="region of interest" description="Disordered" evidence="2">
    <location>
        <begin position="247"/>
        <end position="273"/>
    </location>
</feature>
<dbReference type="SUPFAM" id="SSF49879">
    <property type="entry name" value="SMAD/FHA domain"/>
    <property type="match status" value="1"/>
</dbReference>